<dbReference type="InterPro" id="IPR056872">
    <property type="entry name" value="TTC3/DZIP3-like_helical"/>
</dbReference>
<evidence type="ECO:0000256" key="2">
    <source>
        <dbReference type="ARBA" id="ARBA00022833"/>
    </source>
</evidence>
<dbReference type="Pfam" id="PF24525">
    <property type="entry name" value="TTC3"/>
    <property type="match status" value="1"/>
</dbReference>
<dbReference type="RefSeq" id="XP_066933042.1">
    <property type="nucleotide sequence ID" value="XM_067076941.1"/>
</dbReference>
<keyword evidence="1 3" id="KW-0863">Zinc-finger</keyword>
<feature type="compositionally biased region" description="Polar residues" evidence="5">
    <location>
        <begin position="1251"/>
        <end position="1266"/>
    </location>
</feature>
<feature type="coiled-coil region" evidence="4">
    <location>
        <begin position="440"/>
        <end position="473"/>
    </location>
</feature>
<feature type="compositionally biased region" description="Pro residues" evidence="5">
    <location>
        <begin position="1224"/>
        <end position="1250"/>
    </location>
</feature>
<feature type="coiled-coil region" evidence="4">
    <location>
        <begin position="876"/>
        <end position="937"/>
    </location>
</feature>
<feature type="coiled-coil region" evidence="4">
    <location>
        <begin position="961"/>
        <end position="1066"/>
    </location>
</feature>
<feature type="region of interest" description="Disordered" evidence="5">
    <location>
        <begin position="710"/>
        <end position="776"/>
    </location>
</feature>
<feature type="region of interest" description="Disordered" evidence="5">
    <location>
        <begin position="1195"/>
        <end position="1358"/>
    </location>
</feature>
<dbReference type="EnsemblMetazoa" id="CLYHEMT006028.3">
    <property type="protein sequence ID" value="CLYHEMP006028.3"/>
    <property type="gene ID" value="CLYHEMG006028"/>
</dbReference>
<keyword evidence="4" id="KW-0175">Coiled coil</keyword>
<dbReference type="PANTHER" id="PTHR17550">
    <property type="entry name" value="E3 UBIQUITIN-PROTEIN LIGASE TTC3"/>
    <property type="match status" value="1"/>
</dbReference>
<feature type="domain" description="RING-type" evidence="6">
    <location>
        <begin position="1477"/>
        <end position="1517"/>
    </location>
</feature>
<feature type="compositionally biased region" description="Low complexity" evidence="5">
    <location>
        <begin position="1322"/>
        <end position="1335"/>
    </location>
</feature>
<dbReference type="Pfam" id="PF19179">
    <property type="entry name" value="TTC3_DZIP3_dom"/>
    <property type="match status" value="1"/>
</dbReference>
<evidence type="ECO:0000313" key="7">
    <source>
        <dbReference type="EnsemblMetazoa" id="CLYHEMP006028.3"/>
    </source>
</evidence>
<dbReference type="SUPFAM" id="SSF48452">
    <property type="entry name" value="TPR-like"/>
    <property type="match status" value="1"/>
</dbReference>
<accession>A0A7M5UXM2</accession>
<keyword evidence="2" id="KW-0862">Zinc</keyword>
<dbReference type="SMART" id="SM00184">
    <property type="entry name" value="RING"/>
    <property type="match status" value="1"/>
</dbReference>
<dbReference type="InterPro" id="IPR013083">
    <property type="entry name" value="Znf_RING/FYVE/PHD"/>
</dbReference>
<evidence type="ECO:0000313" key="8">
    <source>
        <dbReference type="Proteomes" id="UP000594262"/>
    </source>
</evidence>
<dbReference type="PROSITE" id="PS50089">
    <property type="entry name" value="ZF_RING_2"/>
    <property type="match status" value="1"/>
</dbReference>
<keyword evidence="8" id="KW-1185">Reference proteome</keyword>
<evidence type="ECO:0000256" key="4">
    <source>
        <dbReference type="SAM" id="Coils"/>
    </source>
</evidence>
<feature type="region of interest" description="Disordered" evidence="5">
    <location>
        <begin position="1415"/>
        <end position="1470"/>
    </location>
</feature>
<dbReference type="GO" id="GO:0016567">
    <property type="term" value="P:protein ubiquitination"/>
    <property type="evidence" value="ECO:0007669"/>
    <property type="project" value="UniProtKB-UniPathway"/>
</dbReference>
<proteinExistence type="predicted"/>
<feature type="compositionally biased region" description="Low complexity" evidence="5">
    <location>
        <begin position="730"/>
        <end position="740"/>
    </location>
</feature>
<evidence type="ECO:0000256" key="3">
    <source>
        <dbReference type="PROSITE-ProRule" id="PRU00175"/>
    </source>
</evidence>
<evidence type="ECO:0000256" key="1">
    <source>
        <dbReference type="ARBA" id="ARBA00022771"/>
    </source>
</evidence>
<dbReference type="OrthoDB" id="8062037at2759"/>
<organism evidence="7 8">
    <name type="scientific">Clytia hemisphaerica</name>
    <dbReference type="NCBI Taxonomy" id="252671"/>
    <lineage>
        <taxon>Eukaryota</taxon>
        <taxon>Metazoa</taxon>
        <taxon>Cnidaria</taxon>
        <taxon>Hydrozoa</taxon>
        <taxon>Hydroidolina</taxon>
        <taxon>Leptothecata</taxon>
        <taxon>Obeliida</taxon>
        <taxon>Clytiidae</taxon>
        <taxon>Clytia</taxon>
    </lineage>
</organism>
<dbReference type="SMART" id="SM00028">
    <property type="entry name" value="TPR"/>
    <property type="match status" value="3"/>
</dbReference>
<dbReference type="InterPro" id="IPR043866">
    <property type="entry name" value="TTC3/DZIP3_dom"/>
</dbReference>
<feature type="compositionally biased region" description="Basic and acidic residues" evidence="5">
    <location>
        <begin position="741"/>
        <end position="750"/>
    </location>
</feature>
<dbReference type="UniPathway" id="UPA00143"/>
<dbReference type="InterPro" id="IPR019734">
    <property type="entry name" value="TPR_rpt"/>
</dbReference>
<sequence>MVLKYLISCRSNNSGSNMAPTTKRGRTSNQSQQSHQDELSRIAKSWWKLKLSDQTAHNEAMKIQLLSPFLYRKLYQSDVWIEWAKSASLLSGNRLTELMNELSIDEIKNTDLMEMVMINFQDQIKLEFNNKSIKHNTFDGVIRNMHALEREKSVLIVISKLKDQSWFKNIKSGIMETFIGQDKTQDKYDAAIVLVAWQISHYVRAIFNGNNLLKDFQANCELDVEAEKNKAKGNEFFKNEQFERAINAYTNILCNKPYLYIVYGNRALCFLKIGQYWSALADGRRCTTLNPKWIKGQKRFAEALVELGYRDAALCVLEKAKDICESSDFLVSYMKEIKDKMDTDKRKGKSTANGDYESDIGDSSFSEDNFDDDDDYLSDMNDSGEDIPELVSDSEDSDSNDEFDGFGTKKVSNKANENKPKRVPPYMVGSFMGKGGAEILAKKTAEEAEEKEKLNLLRKKENLKRECLKAAAKGSSAITRQGHFQSIDPIKEYKNALDVVTKADVTFLTAKEMVVLLYAHAYSYLECETLINVKRSVEMFTEITVKYKEVMFPLPFYGIAKAHLKQMNFHLIRSFCDRATEMNGRNGHLAKVCWPGLTVQIEESLPGKLKVALKDLVAFADNPPQPDAVCFYGGCLFEKDKIYFAELEHKGFVRAQCDKKHFLEYHTQCWNKVSKFDDGPKKMCLKNQCGGNVMAIERYTRVDKSPIIEYIGDTDSPKTKKKKKKGGGNSNTNTTNNNNDENTKNEENKENTGPSAKKKKKKKKSKEESPDLSRRNERFEKYTANIIPDFDFESYGSVIENPKIKTFEIYNYIEGLLTDREEPFIHLDNNKQLIGYQNNFSGDLKSFINVVGGLRALLTKCKVFSFDTNQRNIVYLTCMEKEFKDYRKRKEKLLTTQTPKCQDSLFTDESLIKNKKTKNESNEKKSVRQNIEEINGEVSDDNDVTTGQKCVVYTGVQVDTYADERKQYEKAEKDIQDFKELNAKLVTQLKNEREEKEKIFQSQKLNSDELQKLKKQTHQETMECRKGIEKLMREKKSLEKEHRDEIKKLQRELQDIREASEKSSEKYSKQIETFSSTATSIQQEYKTKMQRDQQEHEEIVQGLTTSIMDETKRAQKAEVALLEARRDLVVIKYQQQANFIQNTINRLYVLPQTAEFLRIRKTWEEYKLEYQSSFEKMQEEFTVLIQLVNQGQRLDSLPPAKYSHPPPYPQEAMPTGSNPSQAHPVPPPGMMPQPNQPPPQQQRPMAPPPGNTTAQPNPMTQTSHPNAPSHKVPVITAPNKEARQAPIAPPKKGATPVDEEIRAPSDQKLPEKKLYSSGHDWQAQASATAYSTAPPHSDSEDSESSNRSGESAEDHKINKFTEKIMMKLGSKFPSAPRDELLYFFNEYRKQGPLSGQKIDDIVINVERLMKRQKAAMRAESVKHQNRAGTPEKKKAPRVQGSGALNHGAASKRSRANQVPPKASSSGKSSIFGSEEPCVICYEDMYPQNRQPLQCGHTFHKDCIQCWLKEQRTCPVCRVFALLPDEFPALG</sequence>
<dbReference type="CDD" id="cd16481">
    <property type="entry name" value="RING-H2_TTC3"/>
    <property type="match status" value="1"/>
</dbReference>
<dbReference type="SUPFAM" id="SSF57850">
    <property type="entry name" value="RING/U-box"/>
    <property type="match status" value="1"/>
</dbReference>
<feature type="compositionally biased region" description="Acidic residues" evidence="5">
    <location>
        <begin position="368"/>
        <end position="404"/>
    </location>
</feature>
<keyword evidence="1 3" id="KW-0479">Metal-binding</keyword>
<evidence type="ECO:0000259" key="6">
    <source>
        <dbReference type="PROSITE" id="PS50089"/>
    </source>
</evidence>
<feature type="region of interest" description="Disordered" evidence="5">
    <location>
        <begin position="342"/>
        <end position="427"/>
    </location>
</feature>
<dbReference type="GO" id="GO:0008270">
    <property type="term" value="F:zinc ion binding"/>
    <property type="evidence" value="ECO:0007669"/>
    <property type="project" value="UniProtKB-KW"/>
</dbReference>
<dbReference type="InterPro" id="IPR001841">
    <property type="entry name" value="Znf_RING"/>
</dbReference>
<dbReference type="GO" id="GO:0005737">
    <property type="term" value="C:cytoplasm"/>
    <property type="evidence" value="ECO:0007669"/>
    <property type="project" value="UniProtKB-ARBA"/>
</dbReference>
<reference evidence="7" key="1">
    <citation type="submission" date="2021-01" db="UniProtKB">
        <authorList>
            <consortium name="EnsemblMetazoa"/>
        </authorList>
    </citation>
    <scope>IDENTIFICATION</scope>
</reference>
<dbReference type="InterPro" id="IPR011990">
    <property type="entry name" value="TPR-like_helical_dom_sf"/>
</dbReference>
<protein>
    <recommendedName>
        <fullName evidence="6">RING-type domain-containing protein</fullName>
    </recommendedName>
</protein>
<dbReference type="GeneID" id="136820721"/>
<feature type="compositionally biased region" description="Basic and acidic residues" evidence="5">
    <location>
        <begin position="765"/>
        <end position="776"/>
    </location>
</feature>
<dbReference type="Pfam" id="PF13639">
    <property type="entry name" value="zf-RING_2"/>
    <property type="match status" value="1"/>
</dbReference>
<name>A0A7M5UXM2_9CNID</name>
<dbReference type="PANTHER" id="PTHR17550:SF4">
    <property type="entry name" value="E3 UBIQUITIN-PROTEIN LIGASE TTC3"/>
    <property type="match status" value="1"/>
</dbReference>
<dbReference type="Gene3D" id="1.25.40.10">
    <property type="entry name" value="Tetratricopeptide repeat domain"/>
    <property type="match status" value="1"/>
</dbReference>
<evidence type="ECO:0000256" key="5">
    <source>
        <dbReference type="SAM" id="MobiDB-lite"/>
    </source>
</evidence>
<dbReference type="Gene3D" id="3.30.40.10">
    <property type="entry name" value="Zinc/RING finger domain, C3HC4 (zinc finger)"/>
    <property type="match status" value="1"/>
</dbReference>
<feature type="region of interest" description="Disordered" evidence="5">
    <location>
        <begin position="13"/>
        <end position="35"/>
    </location>
</feature>
<feature type="compositionally biased region" description="Basic and acidic residues" evidence="5">
    <location>
        <begin position="1299"/>
        <end position="1314"/>
    </location>
</feature>
<dbReference type="Proteomes" id="UP000594262">
    <property type="component" value="Unplaced"/>
</dbReference>